<evidence type="ECO:0000313" key="13">
    <source>
        <dbReference type="Proteomes" id="UP000472277"/>
    </source>
</evidence>
<feature type="domain" description="CSC1/OSCA1-like N-terminal transmembrane" evidence="10">
    <location>
        <begin position="51"/>
        <end position="185"/>
    </location>
</feature>
<evidence type="ECO:0000256" key="1">
    <source>
        <dbReference type="ARBA" id="ARBA00004141"/>
    </source>
</evidence>
<evidence type="ECO:0000313" key="12">
    <source>
        <dbReference type="Ensembl" id="ENSSTUP00000088047.1"/>
    </source>
</evidence>
<dbReference type="InterPro" id="IPR045122">
    <property type="entry name" value="Csc1-like"/>
</dbReference>
<reference evidence="12" key="1">
    <citation type="submission" date="2025-08" db="UniProtKB">
        <authorList>
            <consortium name="Ensembl"/>
        </authorList>
    </citation>
    <scope>IDENTIFICATION</scope>
</reference>
<evidence type="ECO:0000256" key="6">
    <source>
        <dbReference type="ARBA" id="ARBA00023136"/>
    </source>
</evidence>
<keyword evidence="4 8" id="KW-0812">Transmembrane</keyword>
<keyword evidence="6 8" id="KW-0472">Membrane</keyword>
<sequence length="727" mass="83246">MVCLTFEKSESVSFCQENCSANNESKDYCYSARIRSTVLQGLPFGGVPTVLALDFMCFLVLLFVFSVLRKVAWDYGRLALVTDADSEPTSPALPPPRDEEIREKCGEDAVHYLSFQRHIIGQLVVVGVLSVGIVLPVNFSGDLLENNAYSFGRTTIANLKSGTNLLWLHTSFAFIYLLLTVYSMRRHTSKMHYKEDDLYGNCFVFSPFSHRQAYENCIVLDARICYNVAKLMSLNAERKKTERSLKFFTDLMAKEHMPTMVNPKPCGHLCCCVIKGCEQEEAVSFYTKREAKLKEEYRKEKEKVNTKPLGMAFVTFQNEAMTAIILKDFNACQCHGCTCRQEPKSSQFSESLHIYNWSVSYAPDPQNVRWEHLSLGGVSWWIRCFIINCILFLLLFFLTTPAIIISTMDKFNVTKPVEYLNNPIITQFFPTLLLWAFSALLPTIVYYSAFFEKHWTRSGENRTTMHKCYTFLIFMVLLLPSLGLSSLDVFFRWLFDKKFLADATVRFECVFLPDNGAFFVNYVIASAFIGNAMDLLRIPGLLMYMIRLSLARSSAERRNVKRHQAFEFQFGAAYAWMMSVFTVVMTYSITCPIIVPFGLMYMLLKHLVDRYNMYYAYLPSKLDKKIHSGAVNQVVAAPILCLFWLLFFSTMRTGFVTPTSMFTLVVLIITIVVCLSHVCFGHFKYLSAHNYKVRVTVLKVRLTNTPSVQSFNSGSRLRPSSSIEENL</sequence>
<dbReference type="AlphaFoldDB" id="A0A674CWG2"/>
<feature type="domain" description="CSC1/OSCA1-like 7TM region" evidence="9">
    <location>
        <begin position="383"/>
        <end position="655"/>
    </location>
</feature>
<keyword evidence="3" id="KW-0813">Transport</keyword>
<evidence type="ECO:0000256" key="7">
    <source>
        <dbReference type="ARBA" id="ARBA00036634"/>
    </source>
</evidence>
<proteinExistence type="inferred from homology"/>
<feature type="transmembrane region" description="Helical" evidence="8">
    <location>
        <begin position="165"/>
        <end position="184"/>
    </location>
</feature>
<dbReference type="Proteomes" id="UP000472277">
    <property type="component" value="Chromosome 14"/>
</dbReference>
<gene>
    <name evidence="12" type="primary">TMEM63B</name>
</gene>
<feature type="transmembrane region" description="Helical" evidence="8">
    <location>
        <begin position="629"/>
        <end position="649"/>
    </location>
</feature>
<feature type="transmembrane region" description="Helical" evidence="8">
    <location>
        <begin position="380"/>
        <end position="404"/>
    </location>
</feature>
<dbReference type="Pfam" id="PF14703">
    <property type="entry name" value="PHM7_cyt"/>
    <property type="match status" value="1"/>
</dbReference>
<dbReference type="Pfam" id="PF02714">
    <property type="entry name" value="RSN1_7TM"/>
    <property type="match status" value="1"/>
</dbReference>
<feature type="transmembrane region" description="Helical" evidence="8">
    <location>
        <begin position="468"/>
        <end position="491"/>
    </location>
</feature>
<accession>A0A674CWG2</accession>
<evidence type="ECO:0000259" key="9">
    <source>
        <dbReference type="Pfam" id="PF02714"/>
    </source>
</evidence>
<comment type="similarity">
    <text evidence="2">Belongs to the CSC1 (TC 1.A.17) family.</text>
</comment>
<dbReference type="InterPro" id="IPR032880">
    <property type="entry name" value="CSC1/OSCA1-like_N"/>
</dbReference>
<feature type="domain" description="CSC1/OSCA1-like cytosolic" evidence="11">
    <location>
        <begin position="212"/>
        <end position="372"/>
    </location>
</feature>
<reference evidence="12" key="2">
    <citation type="submission" date="2025-09" db="UniProtKB">
        <authorList>
            <consortium name="Ensembl"/>
        </authorList>
    </citation>
    <scope>IDENTIFICATION</scope>
</reference>
<feature type="transmembrane region" description="Helical" evidence="8">
    <location>
        <begin position="119"/>
        <end position="139"/>
    </location>
</feature>
<dbReference type="Pfam" id="PF13967">
    <property type="entry name" value="RSN1_TM"/>
    <property type="match status" value="1"/>
</dbReference>
<protein>
    <submittedName>
        <fullName evidence="12">Transmembrane protein 63B</fullName>
    </submittedName>
</protein>
<keyword evidence="13" id="KW-1185">Reference proteome</keyword>
<dbReference type="GeneTree" id="ENSGT00940000157084"/>
<feature type="transmembrane region" description="Helical" evidence="8">
    <location>
        <begin position="565"/>
        <end position="581"/>
    </location>
</feature>
<dbReference type="InterPro" id="IPR003864">
    <property type="entry name" value="CSC1/OSCA1-like_7TM"/>
</dbReference>
<feature type="transmembrane region" description="Helical" evidence="8">
    <location>
        <begin position="587"/>
        <end position="608"/>
    </location>
</feature>
<dbReference type="InterPro" id="IPR027815">
    <property type="entry name" value="CSC1/OSCA1-like_cyt"/>
</dbReference>
<name>A0A674CWG2_SALTR</name>
<feature type="transmembrane region" description="Helical" evidence="8">
    <location>
        <begin position="522"/>
        <end position="544"/>
    </location>
</feature>
<dbReference type="Ensembl" id="ENSSTUT00000093695.1">
    <property type="protein sequence ID" value="ENSSTUP00000088047.1"/>
    <property type="gene ID" value="ENSSTUG00000034524.1"/>
</dbReference>
<evidence type="ECO:0000256" key="4">
    <source>
        <dbReference type="ARBA" id="ARBA00022692"/>
    </source>
</evidence>
<evidence type="ECO:0000256" key="8">
    <source>
        <dbReference type="SAM" id="Phobius"/>
    </source>
</evidence>
<evidence type="ECO:0000256" key="5">
    <source>
        <dbReference type="ARBA" id="ARBA00022989"/>
    </source>
</evidence>
<comment type="subcellular location">
    <subcellularLocation>
        <location evidence="1">Membrane</location>
        <topology evidence="1">Multi-pass membrane protein</topology>
    </subcellularLocation>
</comment>
<dbReference type="GO" id="GO:0005227">
    <property type="term" value="F:calcium-activated cation channel activity"/>
    <property type="evidence" value="ECO:0007669"/>
    <property type="project" value="InterPro"/>
</dbReference>
<organism evidence="12 13">
    <name type="scientific">Salmo trutta</name>
    <name type="common">Brown trout</name>
    <dbReference type="NCBI Taxonomy" id="8032"/>
    <lineage>
        <taxon>Eukaryota</taxon>
        <taxon>Metazoa</taxon>
        <taxon>Chordata</taxon>
        <taxon>Craniata</taxon>
        <taxon>Vertebrata</taxon>
        <taxon>Euteleostomi</taxon>
        <taxon>Actinopterygii</taxon>
        <taxon>Neopterygii</taxon>
        <taxon>Teleostei</taxon>
        <taxon>Protacanthopterygii</taxon>
        <taxon>Salmoniformes</taxon>
        <taxon>Salmonidae</taxon>
        <taxon>Salmoninae</taxon>
        <taxon>Salmo</taxon>
    </lineage>
</organism>
<dbReference type="PANTHER" id="PTHR13018">
    <property type="entry name" value="PROBABLE MEMBRANE PROTEIN DUF221-RELATED"/>
    <property type="match status" value="1"/>
</dbReference>
<evidence type="ECO:0000256" key="3">
    <source>
        <dbReference type="ARBA" id="ARBA00022448"/>
    </source>
</evidence>
<feature type="transmembrane region" description="Helical" evidence="8">
    <location>
        <begin position="661"/>
        <end position="683"/>
    </location>
</feature>
<evidence type="ECO:0000259" key="11">
    <source>
        <dbReference type="Pfam" id="PF14703"/>
    </source>
</evidence>
<evidence type="ECO:0000259" key="10">
    <source>
        <dbReference type="Pfam" id="PF13967"/>
    </source>
</evidence>
<evidence type="ECO:0000256" key="2">
    <source>
        <dbReference type="ARBA" id="ARBA00007779"/>
    </source>
</evidence>
<keyword evidence="5 8" id="KW-1133">Transmembrane helix</keyword>
<feature type="transmembrane region" description="Helical" evidence="8">
    <location>
        <begin position="424"/>
        <end position="447"/>
    </location>
</feature>
<dbReference type="GO" id="GO:0005886">
    <property type="term" value="C:plasma membrane"/>
    <property type="evidence" value="ECO:0007669"/>
    <property type="project" value="TreeGrafter"/>
</dbReference>
<dbReference type="PANTHER" id="PTHR13018:SF38">
    <property type="entry name" value="CSC1-LIKE PROTEIN 2"/>
    <property type="match status" value="1"/>
</dbReference>
<feature type="transmembrane region" description="Helical" evidence="8">
    <location>
        <begin position="49"/>
        <end position="68"/>
    </location>
</feature>
<comment type="catalytic activity">
    <reaction evidence="7">
        <text>Ca(2+)(in) = Ca(2+)(out)</text>
        <dbReference type="Rhea" id="RHEA:29671"/>
        <dbReference type="ChEBI" id="CHEBI:29108"/>
    </reaction>
</comment>